<evidence type="ECO:0000256" key="3">
    <source>
        <dbReference type="HAMAP-Rule" id="MF_01660"/>
    </source>
</evidence>
<comment type="pathway">
    <text evidence="3">Quinol/quinone metabolism; 1,4-dihydroxy-2-naphthoate biosynthesis; 1,4-dihydroxy-2-naphthoate from chorismate: step 3/7.</text>
</comment>
<comment type="function">
    <text evidence="3">Catalyzes a proton abstraction reaction that results in 2,5-elimination of pyruvate from 2-succinyl-5-enolpyruvyl-6-hydroxy-3-cyclohexene-1-carboxylate (SEPHCHC) and the formation of 2-succinyl-6-hydroxy-2,4-cyclohexadiene-1-carboxylate (SHCHC).</text>
</comment>
<name>A0ABQ6YW17_9ENTE</name>
<keyword evidence="6" id="KW-1185">Reference proteome</keyword>
<dbReference type="PRINTS" id="PR00111">
    <property type="entry name" value="ABHYDROLASE"/>
</dbReference>
<dbReference type="EMBL" id="MAEL01000057">
    <property type="protein sequence ID" value="KAF1301529.1"/>
    <property type="molecule type" value="Genomic_DNA"/>
</dbReference>
<dbReference type="PANTHER" id="PTHR42916:SF1">
    <property type="entry name" value="PROTEIN PHYLLO, CHLOROPLASTIC"/>
    <property type="match status" value="1"/>
</dbReference>
<evidence type="ECO:0000313" key="6">
    <source>
        <dbReference type="Proteomes" id="UP000782705"/>
    </source>
</evidence>
<sequence length="269" mass="30785">MFKTVDEVTYYYQWLTPYHREKATIVCLHGFTGTSNTFANLPWSTDFNYLAIDMIGHGKSSVFVHPENYEMTTVIRHLKELLTSLDIPTYFLLGYSMGGRLALAWGIEDSNVQGILLESASPGLAGKDARQQRCEQDDALAQRILLNLPDFVAYWEELPLFSSQKCLSNEKRTNVRSERLSQQSYGLAMSLYMMGTGRQASYWDKLVADKPILAMTGAFDTKFQHISQQMKEKNPKIRVAQISDAGHCIHLEQPQVFVEFVEHWLKEQL</sequence>
<evidence type="ECO:0000259" key="4">
    <source>
        <dbReference type="Pfam" id="PF00561"/>
    </source>
</evidence>
<comment type="catalytic activity">
    <reaction evidence="3">
        <text>5-enolpyruvoyl-6-hydroxy-2-succinyl-cyclohex-3-ene-1-carboxylate = (1R,6R)-6-hydroxy-2-succinyl-cyclohexa-2,4-diene-1-carboxylate + pyruvate</text>
        <dbReference type="Rhea" id="RHEA:25597"/>
        <dbReference type="ChEBI" id="CHEBI:15361"/>
        <dbReference type="ChEBI" id="CHEBI:58689"/>
        <dbReference type="ChEBI" id="CHEBI:58818"/>
        <dbReference type="EC" id="4.2.99.20"/>
    </reaction>
</comment>
<dbReference type="EC" id="4.2.99.20" evidence="3"/>
<evidence type="ECO:0000256" key="2">
    <source>
        <dbReference type="ARBA" id="ARBA00023239"/>
    </source>
</evidence>
<protein>
    <recommendedName>
        <fullName evidence="3">Putative 2-succinyl-6-hydroxy-2,4-cyclohexadiene-1-carboxylate synthase</fullName>
        <shortName evidence="3">SHCHC synthase</shortName>
        <ecNumber evidence="3">4.2.99.20</ecNumber>
    </recommendedName>
</protein>
<dbReference type="Gene3D" id="3.40.50.1820">
    <property type="entry name" value="alpha/beta hydrolase"/>
    <property type="match status" value="1"/>
</dbReference>
<feature type="domain" description="AB hydrolase-1" evidence="4">
    <location>
        <begin position="24"/>
        <end position="254"/>
    </location>
</feature>
<accession>A0ABQ6YW17</accession>
<proteinExistence type="inferred from homology"/>
<dbReference type="Proteomes" id="UP000782705">
    <property type="component" value="Unassembled WGS sequence"/>
</dbReference>
<dbReference type="HAMAP" id="MF_01660">
    <property type="entry name" value="MenH"/>
    <property type="match status" value="1"/>
</dbReference>
<comment type="subunit">
    <text evidence="3">Monomer.</text>
</comment>
<dbReference type="InterPro" id="IPR000073">
    <property type="entry name" value="AB_hydrolase_1"/>
</dbReference>
<dbReference type="SUPFAM" id="SSF53474">
    <property type="entry name" value="alpha/beta-Hydrolases"/>
    <property type="match status" value="1"/>
</dbReference>
<reference evidence="5 6" key="1">
    <citation type="submission" date="2016-06" db="EMBL/GenBank/DDBJ databases">
        <title>Four novel species of enterococci isolated from chicken manure.</title>
        <authorList>
            <person name="Van Tyne D."/>
        </authorList>
    </citation>
    <scope>NUCLEOTIDE SEQUENCE [LARGE SCALE GENOMIC DNA]</scope>
    <source>
        <strain evidence="5 6">CU12B</strain>
    </source>
</reference>
<evidence type="ECO:0000256" key="1">
    <source>
        <dbReference type="ARBA" id="ARBA00022428"/>
    </source>
</evidence>
<dbReference type="InterPro" id="IPR029058">
    <property type="entry name" value="AB_hydrolase_fold"/>
</dbReference>
<comment type="caution">
    <text evidence="5">The sequence shown here is derived from an EMBL/GenBank/DDBJ whole genome shotgun (WGS) entry which is preliminary data.</text>
</comment>
<comment type="similarity">
    <text evidence="3">Belongs to the AB hydrolase superfamily. MenH family.</text>
</comment>
<comment type="pathway">
    <text evidence="3">Quinol/quinone metabolism; menaquinone biosynthesis.</text>
</comment>
<dbReference type="PANTHER" id="PTHR42916">
    <property type="entry name" value="2-SUCCINYL-5-ENOLPYRUVYL-6-HYDROXY-3-CYCLOHEXENE-1-CARBOXYLATE SYNTHASE"/>
    <property type="match status" value="1"/>
</dbReference>
<evidence type="ECO:0000313" key="5">
    <source>
        <dbReference type="EMBL" id="KAF1301529.1"/>
    </source>
</evidence>
<dbReference type="NCBIfam" id="TIGR03695">
    <property type="entry name" value="menH_SHCHC"/>
    <property type="match status" value="1"/>
</dbReference>
<dbReference type="InterPro" id="IPR022485">
    <property type="entry name" value="SHCHC_synthase_MenH"/>
</dbReference>
<gene>
    <name evidence="3" type="primary">menH</name>
    <name evidence="5" type="ORF">BAU17_06305</name>
</gene>
<keyword evidence="2 3" id="KW-0456">Lyase</keyword>
<keyword evidence="1 3" id="KW-0474">Menaquinone biosynthesis</keyword>
<dbReference type="RefSeq" id="WP_161903311.1">
    <property type="nucleotide sequence ID" value="NZ_MAEL01000057.1"/>
</dbReference>
<organism evidence="5 6">
    <name type="scientific">Candidatus Enterococcus willemsii</name>
    <dbReference type="NCBI Taxonomy" id="1857215"/>
    <lineage>
        <taxon>Bacteria</taxon>
        <taxon>Bacillati</taxon>
        <taxon>Bacillota</taxon>
        <taxon>Bacilli</taxon>
        <taxon>Lactobacillales</taxon>
        <taxon>Enterococcaceae</taxon>
        <taxon>Enterococcus</taxon>
    </lineage>
</organism>
<dbReference type="Pfam" id="PF00561">
    <property type="entry name" value="Abhydrolase_1"/>
    <property type="match status" value="1"/>
</dbReference>